<keyword evidence="1" id="KW-0812">Transmembrane</keyword>
<feature type="transmembrane region" description="Helical" evidence="1">
    <location>
        <begin position="88"/>
        <end position="110"/>
    </location>
</feature>
<name>A0ABD2N4P8_9CUCU</name>
<dbReference type="AlphaFoldDB" id="A0ABD2N4P8"/>
<organism evidence="2 3">
    <name type="scientific">Cryptolaemus montrouzieri</name>
    <dbReference type="NCBI Taxonomy" id="559131"/>
    <lineage>
        <taxon>Eukaryota</taxon>
        <taxon>Metazoa</taxon>
        <taxon>Ecdysozoa</taxon>
        <taxon>Arthropoda</taxon>
        <taxon>Hexapoda</taxon>
        <taxon>Insecta</taxon>
        <taxon>Pterygota</taxon>
        <taxon>Neoptera</taxon>
        <taxon>Endopterygota</taxon>
        <taxon>Coleoptera</taxon>
        <taxon>Polyphaga</taxon>
        <taxon>Cucujiformia</taxon>
        <taxon>Coccinelloidea</taxon>
        <taxon>Coccinellidae</taxon>
        <taxon>Scymninae</taxon>
        <taxon>Scymnini</taxon>
        <taxon>Cryptolaemus</taxon>
    </lineage>
</organism>
<feature type="transmembrane region" description="Helical" evidence="1">
    <location>
        <begin position="54"/>
        <end position="76"/>
    </location>
</feature>
<keyword evidence="1" id="KW-0472">Membrane</keyword>
<comment type="caution">
    <text evidence="2">The sequence shown here is derived from an EMBL/GenBank/DDBJ whole genome shotgun (WGS) entry which is preliminary data.</text>
</comment>
<proteinExistence type="predicted"/>
<keyword evidence="1" id="KW-1133">Transmembrane helix</keyword>
<dbReference type="Proteomes" id="UP001516400">
    <property type="component" value="Unassembled WGS sequence"/>
</dbReference>
<reference evidence="2 3" key="1">
    <citation type="journal article" date="2021" name="BMC Biol.">
        <title>Horizontally acquired antibacterial genes associated with adaptive radiation of ladybird beetles.</title>
        <authorList>
            <person name="Li H.S."/>
            <person name="Tang X.F."/>
            <person name="Huang Y.H."/>
            <person name="Xu Z.Y."/>
            <person name="Chen M.L."/>
            <person name="Du X.Y."/>
            <person name="Qiu B.Y."/>
            <person name="Chen P.T."/>
            <person name="Zhang W."/>
            <person name="Slipinski A."/>
            <person name="Escalona H.E."/>
            <person name="Waterhouse R.M."/>
            <person name="Zwick A."/>
            <person name="Pang H."/>
        </authorList>
    </citation>
    <scope>NUCLEOTIDE SEQUENCE [LARGE SCALE GENOMIC DNA]</scope>
    <source>
        <strain evidence="2">SYSU2018</strain>
    </source>
</reference>
<gene>
    <name evidence="2" type="ORF">HHI36_014813</name>
</gene>
<keyword evidence="3" id="KW-1185">Reference proteome</keyword>
<feature type="transmembrane region" description="Helical" evidence="1">
    <location>
        <begin position="122"/>
        <end position="145"/>
    </location>
</feature>
<evidence type="ECO:0000256" key="1">
    <source>
        <dbReference type="SAM" id="Phobius"/>
    </source>
</evidence>
<evidence type="ECO:0000313" key="3">
    <source>
        <dbReference type="Proteomes" id="UP001516400"/>
    </source>
</evidence>
<accession>A0ABD2N4P8</accession>
<sequence>MHYFVHHPNVHIFCNFYYLCDTWIFTCRRNLRHIENNNEVLLIHSEHAIITNKYILQTLMHFGWILLLTSAILIYGTATRSSILMLPWIVLSAWIFMCLIVSEILLYFDIIDGLNFINNKKYVVPTLTVSVVFFAMWYVIVWYHISIKTRRCNLYAPPKQKIVYSQEGFIHTVNPSKFLDQKKSAV</sequence>
<dbReference type="EMBL" id="JABFTP020000062">
    <property type="protein sequence ID" value="KAL3273365.1"/>
    <property type="molecule type" value="Genomic_DNA"/>
</dbReference>
<evidence type="ECO:0000313" key="2">
    <source>
        <dbReference type="EMBL" id="KAL3273365.1"/>
    </source>
</evidence>
<protein>
    <submittedName>
        <fullName evidence="2">Uncharacterized protein</fullName>
    </submittedName>
</protein>